<dbReference type="PANTHER" id="PTHR43731:SF14">
    <property type="entry name" value="PRESENILIN-ASSOCIATED RHOMBOID-LIKE PROTEIN, MITOCHONDRIAL"/>
    <property type="match status" value="1"/>
</dbReference>
<evidence type="ECO:0000256" key="2">
    <source>
        <dbReference type="ARBA" id="ARBA00009045"/>
    </source>
</evidence>
<keyword evidence="11" id="KW-1185">Reference proteome</keyword>
<dbReference type="SUPFAM" id="SSF52833">
    <property type="entry name" value="Thioredoxin-like"/>
    <property type="match status" value="1"/>
</dbReference>
<evidence type="ECO:0000256" key="3">
    <source>
        <dbReference type="ARBA" id="ARBA00022692"/>
    </source>
</evidence>
<feature type="transmembrane region" description="Helical" evidence="8">
    <location>
        <begin position="593"/>
        <end position="612"/>
    </location>
</feature>
<dbReference type="GO" id="GO:0016020">
    <property type="term" value="C:membrane"/>
    <property type="evidence" value="ECO:0007669"/>
    <property type="project" value="UniProtKB-SubCell"/>
</dbReference>
<comment type="caution">
    <text evidence="10">The sequence shown here is derived from an EMBL/GenBank/DDBJ whole genome shotgun (WGS) entry which is preliminary data.</text>
</comment>
<sequence length="1123" mass="127134">MDEHFATQQAKAARSLYVVDGNAFNGDYTNWRLPIPRSMASYEFDGLNPNADKPVSDYAEDIKPQFSDPLLSSIYDLMSEPDAPRYVDPTEAMIELYDEVGDNEYYETTSGKVVKKDYLKDVDIVTSAETKRNREMLHTALSQPTEFPSYLDPTNPAHRTGRGRELQRRKDCGRLQRLRWNMDIDPADDILRGHRETGNAITKEFLDSVEWEQPMPTYHDRNFYKRTFAEGGFGEADRTSDSYFDIQFIGSPDTYPFAISAGMQYTWPIYWVPLLTKKHPKRYGQPLRSPVFNLGGIEPLQLWFYPEGSASSTDGFCSLKLVAPPGWCLPYRIYMFVFSEYNRTVVGPMYRESKDYISRSLNFCRLVDKSDKEFLRMRENDKDYVILGPAGNVYVGVGVVDEPLRTAPGSHRFAYDWDEGDYDLHQWLKKQTADPDDAFQQDNVDRERTHSIWYESHKYKRTRSSFDDFSYNNIAFLGSAAITLCRSWDSYSSRDNEDDYSDRRYDNTSNAVPRFQDDHYVSVDIPIDFGPGDTGHPGSYTAPSGSTTPTGWWDRLKPPPAFNGSFSSRDAGSFGSWPLMGLVSSMNNVSPTGFGNFFMLCCGSVFGLWFMSDRLRDPWLSRLLQNHFLASRNSLEVRRWHTLLTSSISHSSFLHLFLNCMMFHQLINTFARQMSPPGSPRHAVSSIDRLFSSMTSGIENFFWPDKRYRHRTNTVQTSDIMGVMLLSGLCSSLGHVYLYRTPVFGASGAISGLLYLLASTFPNSYFRTVFPIPGLQVSILQVCQVFVATNLYFLFFGSKLRNIAWAAHLFGFGSAAVYCYVQQKVFKRPGFRNPITLSLRTAKRQWLRTFKVAISHNLHTKMVVIAALLRGVAFAALYSANIVGCVEEYFIFDSISDSNVIPESLIHENYNVPISFHSGLSNVDSILAVESTACTSPVSTDTDTITRWYCPYRLTTNEKDSFDSTVSSRDLVARRNDPVGFIRSYGSTLGENHNAGHDGNRISNFGLFGGGGNNSGSGSLDELIEANKTSGGVLLVDFYATWCRPCDVMSANLRIIESRYKPGKLVIHKIDVDENTELCTSYEITALPTILLFSRGKLVKRVRGVIDVTSLMDMINEALDNTS</sequence>
<dbReference type="Gene3D" id="3.40.30.10">
    <property type="entry name" value="Glutaredoxin"/>
    <property type="match status" value="1"/>
</dbReference>
<accession>A0A9W5TDJ3</accession>
<dbReference type="EMBL" id="BLIY01000024">
    <property type="protein sequence ID" value="GFE55883.1"/>
    <property type="molecule type" value="Genomic_DNA"/>
</dbReference>
<dbReference type="AlphaFoldDB" id="A0A9W5TDJ3"/>
<evidence type="ECO:0000259" key="9">
    <source>
        <dbReference type="PROSITE" id="PS51352"/>
    </source>
</evidence>
<evidence type="ECO:0000256" key="7">
    <source>
        <dbReference type="SAM" id="MobiDB-lite"/>
    </source>
</evidence>
<dbReference type="InterPro" id="IPR013766">
    <property type="entry name" value="Thioredoxin_domain"/>
</dbReference>
<organism evidence="10 11">
    <name type="scientific">Babesia ovis</name>
    <dbReference type="NCBI Taxonomy" id="5869"/>
    <lineage>
        <taxon>Eukaryota</taxon>
        <taxon>Sar</taxon>
        <taxon>Alveolata</taxon>
        <taxon>Apicomplexa</taxon>
        <taxon>Aconoidasida</taxon>
        <taxon>Piroplasmida</taxon>
        <taxon>Babesiidae</taxon>
        <taxon>Babesia</taxon>
    </lineage>
</organism>
<comment type="similarity">
    <text evidence="2">Belongs to the peptidase S54 family.</text>
</comment>
<dbReference type="SUPFAM" id="SSF144091">
    <property type="entry name" value="Rhomboid-like"/>
    <property type="match status" value="1"/>
</dbReference>
<evidence type="ECO:0000256" key="5">
    <source>
        <dbReference type="ARBA" id="ARBA00022989"/>
    </source>
</evidence>
<dbReference type="Gene3D" id="1.20.1540.10">
    <property type="entry name" value="Rhomboid-like"/>
    <property type="match status" value="1"/>
</dbReference>
<keyword evidence="3 8" id="KW-0812">Transmembrane</keyword>
<reference evidence="10" key="1">
    <citation type="submission" date="2019-12" db="EMBL/GenBank/DDBJ databases">
        <title>Genome sequence of Babesia ovis.</title>
        <authorList>
            <person name="Yamagishi J."/>
            <person name="Sevinc F."/>
            <person name="Xuan X."/>
        </authorList>
    </citation>
    <scope>NUCLEOTIDE SEQUENCE</scope>
    <source>
        <strain evidence="10">Selcuk</strain>
    </source>
</reference>
<feature type="transmembrane region" description="Helical" evidence="8">
    <location>
        <begin position="744"/>
        <end position="766"/>
    </location>
</feature>
<dbReference type="CDD" id="cd02947">
    <property type="entry name" value="TRX_family"/>
    <property type="match status" value="1"/>
</dbReference>
<dbReference type="InterPro" id="IPR035952">
    <property type="entry name" value="Rhomboid-like_sf"/>
</dbReference>
<protein>
    <recommendedName>
        <fullName evidence="9">Thioredoxin domain-containing protein</fullName>
    </recommendedName>
</protein>
<feature type="domain" description="Thioredoxin" evidence="9">
    <location>
        <begin position="996"/>
        <end position="1120"/>
    </location>
</feature>
<dbReference type="PANTHER" id="PTHR43731">
    <property type="entry name" value="RHOMBOID PROTEASE"/>
    <property type="match status" value="1"/>
</dbReference>
<feature type="region of interest" description="Disordered" evidence="7">
    <location>
        <begin position="145"/>
        <end position="168"/>
    </location>
</feature>
<dbReference type="Pfam" id="PF00085">
    <property type="entry name" value="Thioredoxin"/>
    <property type="match status" value="1"/>
</dbReference>
<comment type="subcellular location">
    <subcellularLocation>
        <location evidence="1">Membrane</location>
        <topology evidence="1">Multi-pass membrane protein</topology>
    </subcellularLocation>
</comment>
<dbReference type="OrthoDB" id="382094at2759"/>
<dbReference type="Pfam" id="PF01694">
    <property type="entry name" value="Rhomboid"/>
    <property type="match status" value="1"/>
</dbReference>
<gene>
    <name evidence="10" type="ORF">BaOVIS_032870</name>
</gene>
<dbReference type="InterPro" id="IPR036249">
    <property type="entry name" value="Thioredoxin-like_sf"/>
</dbReference>
<keyword evidence="5 8" id="KW-1133">Transmembrane helix</keyword>
<dbReference type="SUPFAM" id="SSF49599">
    <property type="entry name" value="TRAF domain-like"/>
    <property type="match status" value="1"/>
</dbReference>
<dbReference type="PROSITE" id="PS51352">
    <property type="entry name" value="THIOREDOXIN_2"/>
    <property type="match status" value="1"/>
</dbReference>
<evidence type="ECO:0000313" key="11">
    <source>
        <dbReference type="Proteomes" id="UP001057455"/>
    </source>
</evidence>
<dbReference type="GO" id="GO:0004252">
    <property type="term" value="F:serine-type endopeptidase activity"/>
    <property type="evidence" value="ECO:0007669"/>
    <property type="project" value="InterPro"/>
</dbReference>
<evidence type="ECO:0000256" key="1">
    <source>
        <dbReference type="ARBA" id="ARBA00004141"/>
    </source>
</evidence>
<evidence type="ECO:0000313" key="10">
    <source>
        <dbReference type="EMBL" id="GFE55883.1"/>
    </source>
</evidence>
<dbReference type="Proteomes" id="UP001057455">
    <property type="component" value="Unassembled WGS sequence"/>
</dbReference>
<feature type="transmembrane region" description="Helical" evidence="8">
    <location>
        <begin position="803"/>
        <end position="821"/>
    </location>
</feature>
<proteinExistence type="inferred from homology"/>
<dbReference type="InterPro" id="IPR050925">
    <property type="entry name" value="Rhomboid_protease_S54"/>
</dbReference>
<keyword evidence="4" id="KW-0378">Hydrolase</keyword>
<feature type="transmembrane region" description="Helical" evidence="8">
    <location>
        <begin position="778"/>
        <end position="797"/>
    </location>
</feature>
<keyword evidence="6 8" id="KW-0472">Membrane</keyword>
<name>A0A9W5TDJ3_BABOV</name>
<evidence type="ECO:0000256" key="4">
    <source>
        <dbReference type="ARBA" id="ARBA00022801"/>
    </source>
</evidence>
<evidence type="ECO:0000256" key="6">
    <source>
        <dbReference type="ARBA" id="ARBA00023136"/>
    </source>
</evidence>
<dbReference type="InterPro" id="IPR022764">
    <property type="entry name" value="Peptidase_S54_rhomboid_dom"/>
</dbReference>
<evidence type="ECO:0000256" key="8">
    <source>
        <dbReference type="SAM" id="Phobius"/>
    </source>
</evidence>